<evidence type="ECO:0000256" key="7">
    <source>
        <dbReference type="ARBA" id="ARBA00023014"/>
    </source>
</evidence>
<dbReference type="GO" id="GO:0051537">
    <property type="term" value="F:2 iron, 2 sulfur cluster binding"/>
    <property type="evidence" value="ECO:0007669"/>
    <property type="project" value="UniProtKB-KW"/>
</dbReference>
<gene>
    <name evidence="9" type="primary">cntA</name>
    <name evidence="9" type="ORF">LMG3431_01861</name>
</gene>
<dbReference type="Pfam" id="PF00355">
    <property type="entry name" value="Rieske"/>
    <property type="match status" value="1"/>
</dbReference>
<dbReference type="Gene3D" id="3.90.380.10">
    <property type="entry name" value="Naphthalene 1,2-dioxygenase Alpha Subunit, Chain A, domain 1"/>
    <property type="match status" value="2"/>
</dbReference>
<dbReference type="PANTHER" id="PTHR43756">
    <property type="entry name" value="CHOLINE MONOOXYGENASE, CHLOROPLASTIC"/>
    <property type="match status" value="1"/>
</dbReference>
<dbReference type="InterPro" id="IPR015879">
    <property type="entry name" value="Ring_hydroxy_dOase_asu_C_dom"/>
</dbReference>
<dbReference type="EC" id="1.14.13.239" evidence="9"/>
<dbReference type="InterPro" id="IPR001663">
    <property type="entry name" value="Rng_hydr_dOase-A"/>
</dbReference>
<evidence type="ECO:0000256" key="5">
    <source>
        <dbReference type="ARBA" id="ARBA00023002"/>
    </source>
</evidence>
<evidence type="ECO:0000313" key="9">
    <source>
        <dbReference type="EMBL" id="CAB3638218.1"/>
    </source>
</evidence>
<dbReference type="CDD" id="cd03469">
    <property type="entry name" value="Rieske_RO_Alpha_N"/>
    <property type="match status" value="1"/>
</dbReference>
<keyword evidence="7" id="KW-0411">Iron-sulfur</keyword>
<dbReference type="Gene3D" id="2.102.10.10">
    <property type="entry name" value="Rieske [2Fe-2S] iron-sulphur domain"/>
    <property type="match status" value="1"/>
</dbReference>
<organism evidence="9 10">
    <name type="scientific">Achromobacter pestifer</name>
    <dbReference type="NCBI Taxonomy" id="1353889"/>
    <lineage>
        <taxon>Bacteria</taxon>
        <taxon>Pseudomonadati</taxon>
        <taxon>Pseudomonadota</taxon>
        <taxon>Betaproteobacteria</taxon>
        <taxon>Burkholderiales</taxon>
        <taxon>Alcaligenaceae</taxon>
        <taxon>Achromobacter</taxon>
    </lineage>
</organism>
<sequence>MKHATQVETLRKMFKLREVDRDEDMLGRVVEVPARVYMDNGILERELETAFHDYPLVVGASSQVRQPGSYLLSPWDKLPFVVVRDKTGELRAFLNVCRHRGARLVSGKETELKFFTCPFHGWVYGLDGALKGVTKPHNFPDLDCQKHNLVELTVTEHMGLVWLHPTPGAKIDLAASLGAEMSDEIQGFKLDDLSLHGRKVSTLNANWKLLLKTYLERYHVPILHKNTIAPVFEKGVIAHFEHGPHIRIAAAKTNLMDAASLDPESWRILDYASVFYTLFPNTFLINHANIVSLNSFYPIAPDKTIWTHDMLYREADYAGEEGQATLAQRFGNIDAVFHHEDFGIVEGVQAGLHSGANTHHTLGLEEGLLGMFQHNIDRVLV</sequence>
<evidence type="ECO:0000313" key="10">
    <source>
        <dbReference type="Proteomes" id="UP000494108"/>
    </source>
</evidence>
<reference evidence="9 10" key="1">
    <citation type="submission" date="2020-04" db="EMBL/GenBank/DDBJ databases">
        <authorList>
            <person name="De Canck E."/>
        </authorList>
    </citation>
    <scope>NUCLEOTIDE SEQUENCE [LARGE SCALE GENOMIC DNA]</scope>
    <source>
        <strain evidence="9 10">LMG 3431</strain>
    </source>
</reference>
<keyword evidence="3" id="KW-0001">2Fe-2S</keyword>
<comment type="cofactor">
    <cofactor evidence="1">
        <name>Fe cation</name>
        <dbReference type="ChEBI" id="CHEBI:24875"/>
    </cofactor>
</comment>
<protein>
    <submittedName>
        <fullName evidence="9">Carnitine monooxygenase oxygenase subunit</fullName>
        <ecNumber evidence="9">1.14.13.239</ecNumber>
    </submittedName>
</protein>
<dbReference type="GO" id="GO:0004497">
    <property type="term" value="F:monooxygenase activity"/>
    <property type="evidence" value="ECO:0007669"/>
    <property type="project" value="UniProtKB-KW"/>
</dbReference>
<dbReference type="PROSITE" id="PS51296">
    <property type="entry name" value="RIESKE"/>
    <property type="match status" value="1"/>
</dbReference>
<dbReference type="Proteomes" id="UP000494108">
    <property type="component" value="Unassembled WGS sequence"/>
</dbReference>
<accession>A0A6S6YZ91</accession>
<dbReference type="InterPro" id="IPR017941">
    <property type="entry name" value="Rieske_2Fe-2S"/>
</dbReference>
<keyword evidence="4" id="KW-0479">Metal-binding</keyword>
<evidence type="ECO:0000256" key="3">
    <source>
        <dbReference type="ARBA" id="ARBA00022714"/>
    </source>
</evidence>
<comment type="similarity">
    <text evidence="2">Belongs to the bacterial ring-hydroxylating dioxygenase alpha subunit family.</text>
</comment>
<dbReference type="PANTHER" id="PTHR43756:SF5">
    <property type="entry name" value="CHOLINE MONOOXYGENASE, CHLOROPLASTIC"/>
    <property type="match status" value="1"/>
</dbReference>
<evidence type="ECO:0000256" key="2">
    <source>
        <dbReference type="ARBA" id="ARBA00008751"/>
    </source>
</evidence>
<keyword evidence="10" id="KW-1185">Reference proteome</keyword>
<evidence type="ECO:0000256" key="1">
    <source>
        <dbReference type="ARBA" id="ARBA00001962"/>
    </source>
</evidence>
<keyword evidence="6" id="KW-0408">Iron</keyword>
<evidence type="ECO:0000256" key="6">
    <source>
        <dbReference type="ARBA" id="ARBA00023004"/>
    </source>
</evidence>
<dbReference type="SUPFAM" id="SSF50022">
    <property type="entry name" value="ISP domain"/>
    <property type="match status" value="1"/>
</dbReference>
<dbReference type="SUPFAM" id="SSF55961">
    <property type="entry name" value="Bet v1-like"/>
    <property type="match status" value="1"/>
</dbReference>
<dbReference type="RefSeq" id="WP_175174179.1">
    <property type="nucleotide sequence ID" value="NZ_CADIJX010000002.1"/>
</dbReference>
<dbReference type="GO" id="GO:0005506">
    <property type="term" value="F:iron ion binding"/>
    <property type="evidence" value="ECO:0007669"/>
    <property type="project" value="InterPro"/>
</dbReference>
<dbReference type="EMBL" id="CADIJX010000002">
    <property type="protein sequence ID" value="CAB3638218.1"/>
    <property type="molecule type" value="Genomic_DNA"/>
</dbReference>
<dbReference type="PRINTS" id="PR00090">
    <property type="entry name" value="RNGDIOXGNASE"/>
</dbReference>
<name>A0A6S6YZ91_9BURK</name>
<dbReference type="Pfam" id="PF00848">
    <property type="entry name" value="Ring_hydroxyl_A"/>
    <property type="match status" value="1"/>
</dbReference>
<proteinExistence type="inferred from homology"/>
<evidence type="ECO:0000256" key="4">
    <source>
        <dbReference type="ARBA" id="ARBA00022723"/>
    </source>
</evidence>
<keyword evidence="9" id="KW-0503">Monooxygenase</keyword>
<evidence type="ECO:0000259" key="8">
    <source>
        <dbReference type="PROSITE" id="PS51296"/>
    </source>
</evidence>
<dbReference type="AlphaFoldDB" id="A0A6S6YZ91"/>
<dbReference type="InterPro" id="IPR036922">
    <property type="entry name" value="Rieske_2Fe-2S_sf"/>
</dbReference>
<keyword evidence="5 9" id="KW-0560">Oxidoreductase</keyword>
<feature type="domain" description="Rieske" evidence="8">
    <location>
        <begin position="55"/>
        <end position="163"/>
    </location>
</feature>